<sequence length="108" mass="12285">MIFIVVKWPVRPEYADDWRSVVDDFTEGTRGEPGNVFFDWSRSADDPNEWVLVEGFRDGDAGGEHVRSDHFKAAVDKLPDYVSATPKIISEDIAATGWNEMAEIQPRR</sequence>
<proteinExistence type="predicted"/>
<dbReference type="AlphaFoldDB" id="A0A1H2N2X8"/>
<evidence type="ECO:0000313" key="3">
    <source>
        <dbReference type="Proteomes" id="UP000198825"/>
    </source>
</evidence>
<reference evidence="3" key="1">
    <citation type="submission" date="2016-10" db="EMBL/GenBank/DDBJ databases">
        <authorList>
            <person name="Varghese N."/>
            <person name="Submissions S."/>
        </authorList>
    </citation>
    <scope>NUCLEOTIDE SEQUENCE [LARGE SCALE GENOMIC DNA]</scope>
    <source>
        <strain evidence="3">DSM 21743</strain>
    </source>
</reference>
<evidence type="ECO:0000313" key="2">
    <source>
        <dbReference type="EMBL" id="SDU99598.1"/>
    </source>
</evidence>
<dbReference type="InterPro" id="IPR007138">
    <property type="entry name" value="ABM_dom"/>
</dbReference>
<name>A0A1H2N2X8_9ACTN</name>
<keyword evidence="3" id="KW-1185">Reference proteome</keyword>
<dbReference type="PANTHER" id="PTHR33336">
    <property type="entry name" value="QUINOL MONOOXYGENASE YGIN-RELATED"/>
    <property type="match status" value="1"/>
</dbReference>
<dbReference type="EMBL" id="LT629799">
    <property type="protein sequence ID" value="SDU99598.1"/>
    <property type="molecule type" value="Genomic_DNA"/>
</dbReference>
<dbReference type="SUPFAM" id="SSF54909">
    <property type="entry name" value="Dimeric alpha+beta barrel"/>
    <property type="match status" value="1"/>
</dbReference>
<keyword evidence="2" id="KW-0503">Monooxygenase</keyword>
<accession>A0A1H2N2X8</accession>
<evidence type="ECO:0000259" key="1">
    <source>
        <dbReference type="PROSITE" id="PS51725"/>
    </source>
</evidence>
<dbReference type="OrthoDB" id="8452260at2"/>
<dbReference type="PANTHER" id="PTHR33336:SF3">
    <property type="entry name" value="ABM DOMAIN-CONTAINING PROTEIN"/>
    <property type="match status" value="1"/>
</dbReference>
<dbReference type="RefSeq" id="WP_091076371.1">
    <property type="nucleotide sequence ID" value="NZ_LT629799.1"/>
</dbReference>
<dbReference type="InterPro" id="IPR050744">
    <property type="entry name" value="AI-2_Isomerase_LsrG"/>
</dbReference>
<dbReference type="Pfam" id="PF03992">
    <property type="entry name" value="ABM"/>
    <property type="match status" value="1"/>
</dbReference>
<gene>
    <name evidence="2" type="ORF">SAMN04488544_3184</name>
</gene>
<dbReference type="STRING" id="546874.SAMN04488544_3184"/>
<keyword evidence="2" id="KW-0560">Oxidoreductase</keyword>
<feature type="domain" description="ABM" evidence="1">
    <location>
        <begin position="2"/>
        <end position="92"/>
    </location>
</feature>
<dbReference type="PROSITE" id="PS51725">
    <property type="entry name" value="ABM"/>
    <property type="match status" value="1"/>
</dbReference>
<dbReference type="GO" id="GO:0004497">
    <property type="term" value="F:monooxygenase activity"/>
    <property type="evidence" value="ECO:0007669"/>
    <property type="project" value="UniProtKB-KW"/>
</dbReference>
<dbReference type="InterPro" id="IPR011008">
    <property type="entry name" value="Dimeric_a/b-barrel"/>
</dbReference>
<protein>
    <submittedName>
        <fullName evidence="2">Quinol monooxygenase YgiN</fullName>
    </submittedName>
</protein>
<dbReference type="Gene3D" id="3.30.70.100">
    <property type="match status" value="1"/>
</dbReference>
<organism evidence="2 3">
    <name type="scientific">Microlunatus sagamiharensis</name>
    <dbReference type="NCBI Taxonomy" id="546874"/>
    <lineage>
        <taxon>Bacteria</taxon>
        <taxon>Bacillati</taxon>
        <taxon>Actinomycetota</taxon>
        <taxon>Actinomycetes</taxon>
        <taxon>Propionibacteriales</taxon>
        <taxon>Propionibacteriaceae</taxon>
        <taxon>Microlunatus</taxon>
    </lineage>
</organism>
<dbReference type="Proteomes" id="UP000198825">
    <property type="component" value="Chromosome I"/>
</dbReference>